<dbReference type="InterPro" id="IPR011990">
    <property type="entry name" value="TPR-like_helical_dom_sf"/>
</dbReference>
<dbReference type="EMBL" id="CYKH01000633">
    <property type="protein sequence ID" value="CUG07845.1"/>
    <property type="molecule type" value="Genomic_DNA"/>
</dbReference>
<dbReference type="Gene3D" id="1.25.40.10">
    <property type="entry name" value="Tetratricopeptide repeat domain"/>
    <property type="match status" value="1"/>
</dbReference>
<proteinExistence type="predicted"/>
<feature type="non-terminal residue" evidence="1">
    <location>
        <position position="157"/>
    </location>
</feature>
<evidence type="ECO:0000313" key="2">
    <source>
        <dbReference type="Proteomes" id="UP000051952"/>
    </source>
</evidence>
<sequence>MQEESGSGATTDIIKGMHLGPRECFEQCARHKPDNHAAWYNIGTLLNTFDRTNKIGDHYYERHECFHKALTIDDTDAMAWFNLGVALPPGRSSGAINGIEYNPRQCFEQSILRNARDPDVWYNLGCALDGEGDISIPLRHGKQFTRQQCFELTLRMN</sequence>
<protein>
    <submittedName>
        <fullName evidence="1">Uncharacterized protein</fullName>
    </submittedName>
</protein>
<dbReference type="VEuPathDB" id="TriTrypDB:BSAL_73920"/>
<organism evidence="1 2">
    <name type="scientific">Bodo saltans</name>
    <name type="common">Flagellated protozoan</name>
    <dbReference type="NCBI Taxonomy" id="75058"/>
    <lineage>
        <taxon>Eukaryota</taxon>
        <taxon>Discoba</taxon>
        <taxon>Euglenozoa</taxon>
        <taxon>Kinetoplastea</taxon>
        <taxon>Metakinetoplastina</taxon>
        <taxon>Eubodonida</taxon>
        <taxon>Bodonidae</taxon>
        <taxon>Bodo</taxon>
    </lineage>
</organism>
<dbReference type="AlphaFoldDB" id="A0A0S4IYE2"/>
<reference evidence="2" key="1">
    <citation type="submission" date="2015-09" db="EMBL/GenBank/DDBJ databases">
        <authorList>
            <consortium name="Pathogen Informatics"/>
        </authorList>
    </citation>
    <scope>NUCLEOTIDE SEQUENCE [LARGE SCALE GENOMIC DNA]</scope>
    <source>
        <strain evidence="2">Lake Konstanz</strain>
    </source>
</reference>
<keyword evidence="2" id="KW-1185">Reference proteome</keyword>
<dbReference type="Proteomes" id="UP000051952">
    <property type="component" value="Unassembled WGS sequence"/>
</dbReference>
<gene>
    <name evidence="1" type="ORF">BSAL_73920</name>
</gene>
<accession>A0A0S4IYE2</accession>
<evidence type="ECO:0000313" key="1">
    <source>
        <dbReference type="EMBL" id="CUG07845.1"/>
    </source>
</evidence>
<dbReference type="SUPFAM" id="SSF48439">
    <property type="entry name" value="Protein prenylyltransferase"/>
    <property type="match status" value="1"/>
</dbReference>
<name>A0A0S4IYE2_BODSA</name>